<comment type="similarity">
    <text evidence="2 4">Belongs to the cytochrome P450 family.</text>
</comment>
<proteinExistence type="inferred from homology"/>
<dbReference type="PRINTS" id="PR00463">
    <property type="entry name" value="EP450I"/>
</dbReference>
<comment type="cofactor">
    <cofactor evidence="1 3">
        <name>heme</name>
        <dbReference type="ChEBI" id="CHEBI:30413"/>
    </cofactor>
</comment>
<dbReference type="PROSITE" id="PS00086">
    <property type="entry name" value="CYTOCHROME_P450"/>
    <property type="match status" value="1"/>
</dbReference>
<dbReference type="EMBL" id="PVNK01000249">
    <property type="protein sequence ID" value="PRP91265.1"/>
    <property type="molecule type" value="Genomic_DNA"/>
</dbReference>
<evidence type="ECO:0000256" key="5">
    <source>
        <dbReference type="SAM" id="Phobius"/>
    </source>
</evidence>
<dbReference type="InterPro" id="IPR036396">
    <property type="entry name" value="Cyt_P450_sf"/>
</dbReference>
<dbReference type="GO" id="GO:0016705">
    <property type="term" value="F:oxidoreductase activity, acting on paired donors, with incorporation or reduction of molecular oxygen"/>
    <property type="evidence" value="ECO:0007669"/>
    <property type="project" value="InterPro"/>
</dbReference>
<dbReference type="EC" id="1.14.13.133" evidence="6"/>
<dbReference type="Pfam" id="PF00067">
    <property type="entry name" value="p450"/>
    <property type="match status" value="1"/>
</dbReference>
<feature type="binding site" description="axial binding residue" evidence="3">
    <location>
        <position position="435"/>
    </location>
    <ligand>
        <name>heme</name>
        <dbReference type="ChEBI" id="CHEBI:30413"/>
    </ligand>
    <ligandPart>
        <name>Fe</name>
        <dbReference type="ChEBI" id="CHEBI:18248"/>
    </ligandPart>
</feature>
<keyword evidence="3 4" id="KW-0479">Metal-binding</keyword>
<dbReference type="Proteomes" id="UP000237968">
    <property type="component" value="Unassembled WGS sequence"/>
</dbReference>
<keyword evidence="5" id="KW-1133">Transmembrane helix</keyword>
<evidence type="ECO:0000256" key="3">
    <source>
        <dbReference type="PIRSR" id="PIRSR602401-1"/>
    </source>
</evidence>
<gene>
    <name evidence="6" type="primary">ptlI_3</name>
    <name evidence="6" type="ORF">ENSA5_56780</name>
</gene>
<dbReference type="InterPro" id="IPR002401">
    <property type="entry name" value="Cyt_P450_E_grp-I"/>
</dbReference>
<dbReference type="OrthoDB" id="9764248at2"/>
<organism evidence="6 7">
    <name type="scientific">Enhygromyxa salina</name>
    <dbReference type="NCBI Taxonomy" id="215803"/>
    <lineage>
        <taxon>Bacteria</taxon>
        <taxon>Pseudomonadati</taxon>
        <taxon>Myxococcota</taxon>
        <taxon>Polyangia</taxon>
        <taxon>Nannocystales</taxon>
        <taxon>Nannocystaceae</taxon>
        <taxon>Enhygromyxa</taxon>
    </lineage>
</organism>
<dbReference type="PANTHER" id="PTHR24305">
    <property type="entry name" value="CYTOCHROME P450"/>
    <property type="match status" value="1"/>
</dbReference>
<dbReference type="InterPro" id="IPR050121">
    <property type="entry name" value="Cytochrome_P450_monoxygenase"/>
</dbReference>
<evidence type="ECO:0000313" key="7">
    <source>
        <dbReference type="Proteomes" id="UP000237968"/>
    </source>
</evidence>
<feature type="transmembrane region" description="Helical" evidence="5">
    <location>
        <begin position="21"/>
        <end position="43"/>
    </location>
</feature>
<keyword evidence="4" id="KW-0503">Monooxygenase</keyword>
<dbReference type="Gene3D" id="1.10.630.10">
    <property type="entry name" value="Cytochrome P450"/>
    <property type="match status" value="1"/>
</dbReference>
<protein>
    <submittedName>
        <fullName evidence="6">Pentalenene oxygenase</fullName>
        <ecNumber evidence="6">1.14.13.133</ecNumber>
    </submittedName>
</protein>
<evidence type="ECO:0000256" key="2">
    <source>
        <dbReference type="ARBA" id="ARBA00010617"/>
    </source>
</evidence>
<evidence type="ECO:0000256" key="1">
    <source>
        <dbReference type="ARBA" id="ARBA00001971"/>
    </source>
</evidence>
<dbReference type="InterPro" id="IPR017972">
    <property type="entry name" value="Cyt_P450_CS"/>
</dbReference>
<dbReference type="AlphaFoldDB" id="A0A2S9XEH9"/>
<dbReference type="GO" id="GO:0005506">
    <property type="term" value="F:iron ion binding"/>
    <property type="evidence" value="ECO:0007669"/>
    <property type="project" value="InterPro"/>
</dbReference>
<dbReference type="GO" id="GO:0020037">
    <property type="term" value="F:heme binding"/>
    <property type="evidence" value="ECO:0007669"/>
    <property type="project" value="InterPro"/>
</dbReference>
<keyword evidence="4 6" id="KW-0560">Oxidoreductase</keyword>
<name>A0A2S9XEH9_9BACT</name>
<keyword evidence="7" id="KW-1185">Reference proteome</keyword>
<dbReference type="PANTHER" id="PTHR24305:SF166">
    <property type="entry name" value="CYTOCHROME P450 12A4, MITOCHONDRIAL-RELATED"/>
    <property type="match status" value="1"/>
</dbReference>
<comment type="caution">
    <text evidence="6">The sequence shown here is derived from an EMBL/GenBank/DDBJ whole genome shotgun (WGS) entry which is preliminary data.</text>
</comment>
<keyword evidence="5" id="KW-0812">Transmembrane</keyword>
<evidence type="ECO:0000256" key="4">
    <source>
        <dbReference type="RuleBase" id="RU000461"/>
    </source>
</evidence>
<dbReference type="RefSeq" id="WP_106394893.1">
    <property type="nucleotide sequence ID" value="NZ_PVNK01000249.1"/>
</dbReference>
<dbReference type="SUPFAM" id="SSF48264">
    <property type="entry name" value="Cytochrome P450"/>
    <property type="match status" value="1"/>
</dbReference>
<dbReference type="PRINTS" id="PR00385">
    <property type="entry name" value="P450"/>
</dbReference>
<keyword evidence="5" id="KW-0472">Membrane</keyword>
<keyword evidence="3 4" id="KW-0408">Iron</keyword>
<accession>A0A2S9XEH9</accession>
<evidence type="ECO:0000313" key="6">
    <source>
        <dbReference type="EMBL" id="PRP91265.1"/>
    </source>
</evidence>
<keyword evidence="3 4" id="KW-0349">Heme</keyword>
<sequence>MSVRNRRCRGDVAALRCVKCAVAAIAALSPSLLWSGAVAKLFLDLPPVPLPGPRPLLGARANHLRFFANPALTMLRLHAKHGEIAALSRDDPSMVCAFGHRYNRQLLPTTGLFPNFAENPLRIPHGSAAAILGSSLIAQNGEIHRRNRRLMMPAFAKARLAGYGREIVDIAARTLEGWPREGVIDVKARSIELTLRVSMKCLFGLDLGAQARELGELSLAYLSLMTSPGAMLFPFALPGTPYTRFLRVCERLVERIDEVLERRRALGLDDDMLSALIASSDEDGGFSPNELVGQAAMLMTAGHETTAMTVSWTLLLLAAHPQIQLALGEDIAAQCGDRPPALDDLARLELLDRVVRESMRLLPATPMLFLRRSTVAFELGGHALPPGSTIVLSPLVTHRDPDLYPSPRRFDPDRWSGLEPGPYEYLPFGAGPRRCLGAGFATNAIRLVLASILQRVRVAIPAGARVDCGVSGIIMSPRGGLRLRVMSPDATLRPPRSVGGSVRELVALA</sequence>
<dbReference type="InterPro" id="IPR001128">
    <property type="entry name" value="Cyt_P450"/>
</dbReference>
<dbReference type="GO" id="GO:0004497">
    <property type="term" value="F:monooxygenase activity"/>
    <property type="evidence" value="ECO:0007669"/>
    <property type="project" value="UniProtKB-KW"/>
</dbReference>
<reference evidence="6 7" key="1">
    <citation type="submission" date="2018-03" db="EMBL/GenBank/DDBJ databases">
        <title>Draft Genome Sequences of the Obligatory Marine Myxobacteria Enhygromyxa salina SWB005.</title>
        <authorList>
            <person name="Poehlein A."/>
            <person name="Moghaddam J.A."/>
            <person name="Harms H."/>
            <person name="Alanjari M."/>
            <person name="Koenig G.M."/>
            <person name="Daniel R."/>
            <person name="Schaeberle T.F."/>
        </authorList>
    </citation>
    <scope>NUCLEOTIDE SEQUENCE [LARGE SCALE GENOMIC DNA]</scope>
    <source>
        <strain evidence="6 7">SWB005</strain>
    </source>
</reference>